<dbReference type="PANTHER" id="PTHR13052:SF2">
    <property type="entry name" value="NUCLEAR FACTOR KAPPA-B-BINDING PROTEIN"/>
    <property type="match status" value="1"/>
</dbReference>
<accession>A0A392P5A5</accession>
<feature type="region of interest" description="Disordered" evidence="1">
    <location>
        <begin position="108"/>
        <end position="131"/>
    </location>
</feature>
<dbReference type="AlphaFoldDB" id="A0A392P5A5"/>
<evidence type="ECO:0000313" key="3">
    <source>
        <dbReference type="Proteomes" id="UP000265520"/>
    </source>
</evidence>
<dbReference type="EMBL" id="LXQA010060439">
    <property type="protein sequence ID" value="MCI06015.1"/>
    <property type="molecule type" value="Genomic_DNA"/>
</dbReference>
<sequence>MFQISKKQHELVKSLKLSCKNIPASTLNCVLGDLNNFHVQPYKLFIKEEQKNLHEHWLQLVKKHLPASYANWTERLIQKHAMRNSLLLEMKDRSNVLVEDEDILSTGVQAQDKEDGGVNNQSSLEDDEDSIVRVPEIPSLHNSYHSGDDELHPLHIDLEEDILSKGDDASHNKAGLHS</sequence>
<keyword evidence="3" id="KW-1185">Reference proteome</keyword>
<reference evidence="2 3" key="1">
    <citation type="journal article" date="2018" name="Front. Plant Sci.">
        <title>Red Clover (Trifolium pratense) and Zigzag Clover (T. medium) - A Picture of Genomic Similarities and Differences.</title>
        <authorList>
            <person name="Dluhosova J."/>
            <person name="Istvanek J."/>
            <person name="Nedelnik J."/>
            <person name="Repkova J."/>
        </authorList>
    </citation>
    <scope>NUCLEOTIDE SEQUENCE [LARGE SCALE GENOMIC DNA]</scope>
    <source>
        <strain evidence="3">cv. 10/8</strain>
        <tissue evidence="2">Leaf</tissue>
    </source>
</reference>
<name>A0A392P5A5_9FABA</name>
<evidence type="ECO:0000313" key="2">
    <source>
        <dbReference type="EMBL" id="MCI06015.1"/>
    </source>
</evidence>
<evidence type="ECO:0000256" key="1">
    <source>
        <dbReference type="SAM" id="MobiDB-lite"/>
    </source>
</evidence>
<comment type="caution">
    <text evidence="2">The sequence shown here is derived from an EMBL/GenBank/DDBJ whole genome shotgun (WGS) entry which is preliminary data.</text>
</comment>
<dbReference type="InterPro" id="IPR024867">
    <property type="entry name" value="NFRKB"/>
</dbReference>
<dbReference type="Proteomes" id="UP000265520">
    <property type="component" value="Unassembled WGS sequence"/>
</dbReference>
<feature type="non-terminal residue" evidence="2">
    <location>
        <position position="178"/>
    </location>
</feature>
<proteinExistence type="predicted"/>
<organism evidence="2 3">
    <name type="scientific">Trifolium medium</name>
    <dbReference type="NCBI Taxonomy" id="97028"/>
    <lineage>
        <taxon>Eukaryota</taxon>
        <taxon>Viridiplantae</taxon>
        <taxon>Streptophyta</taxon>
        <taxon>Embryophyta</taxon>
        <taxon>Tracheophyta</taxon>
        <taxon>Spermatophyta</taxon>
        <taxon>Magnoliopsida</taxon>
        <taxon>eudicotyledons</taxon>
        <taxon>Gunneridae</taxon>
        <taxon>Pentapetalae</taxon>
        <taxon>rosids</taxon>
        <taxon>fabids</taxon>
        <taxon>Fabales</taxon>
        <taxon>Fabaceae</taxon>
        <taxon>Papilionoideae</taxon>
        <taxon>50 kb inversion clade</taxon>
        <taxon>NPAAA clade</taxon>
        <taxon>Hologalegina</taxon>
        <taxon>IRL clade</taxon>
        <taxon>Trifolieae</taxon>
        <taxon>Trifolium</taxon>
    </lineage>
</organism>
<dbReference type="GO" id="GO:0031011">
    <property type="term" value="C:Ino80 complex"/>
    <property type="evidence" value="ECO:0007669"/>
    <property type="project" value="InterPro"/>
</dbReference>
<protein>
    <submittedName>
        <fullName evidence="2">Nuclear factor related to kappa-B-binding protein</fullName>
    </submittedName>
</protein>
<dbReference type="PANTHER" id="PTHR13052">
    <property type="entry name" value="NFRKB-RELATED"/>
    <property type="match status" value="1"/>
</dbReference>